<protein>
    <recommendedName>
        <fullName evidence="3">Hair keratin-like claw keratin HA1</fullName>
    </recommendedName>
</protein>
<name>A0AAV8VR84_9CUCU</name>
<accession>A0AAV8VR84</accession>
<evidence type="ECO:0000313" key="2">
    <source>
        <dbReference type="Proteomes" id="UP001159042"/>
    </source>
</evidence>
<organism evidence="1 2">
    <name type="scientific">Exocentrus adspersus</name>
    <dbReference type="NCBI Taxonomy" id="1586481"/>
    <lineage>
        <taxon>Eukaryota</taxon>
        <taxon>Metazoa</taxon>
        <taxon>Ecdysozoa</taxon>
        <taxon>Arthropoda</taxon>
        <taxon>Hexapoda</taxon>
        <taxon>Insecta</taxon>
        <taxon>Pterygota</taxon>
        <taxon>Neoptera</taxon>
        <taxon>Endopterygota</taxon>
        <taxon>Coleoptera</taxon>
        <taxon>Polyphaga</taxon>
        <taxon>Cucujiformia</taxon>
        <taxon>Chrysomeloidea</taxon>
        <taxon>Cerambycidae</taxon>
        <taxon>Lamiinae</taxon>
        <taxon>Acanthocinini</taxon>
        <taxon>Exocentrus</taxon>
    </lineage>
</organism>
<dbReference type="AlphaFoldDB" id="A0AAV8VR84"/>
<evidence type="ECO:0008006" key="3">
    <source>
        <dbReference type="Google" id="ProtNLM"/>
    </source>
</evidence>
<dbReference type="EMBL" id="JANEYG010000040">
    <property type="protein sequence ID" value="KAJ8916763.1"/>
    <property type="molecule type" value="Genomic_DNA"/>
</dbReference>
<dbReference type="Proteomes" id="UP001159042">
    <property type="component" value="Unassembled WGS sequence"/>
</dbReference>
<comment type="caution">
    <text evidence="1">The sequence shown here is derived from an EMBL/GenBank/DDBJ whole genome shotgun (WGS) entry which is preliminary data.</text>
</comment>
<reference evidence="1 2" key="1">
    <citation type="journal article" date="2023" name="Insect Mol. Biol.">
        <title>Genome sequencing provides insights into the evolution of gene families encoding plant cell wall-degrading enzymes in longhorned beetles.</title>
        <authorList>
            <person name="Shin N.R."/>
            <person name="Okamura Y."/>
            <person name="Kirsch R."/>
            <person name="Pauchet Y."/>
        </authorList>
    </citation>
    <scope>NUCLEOTIDE SEQUENCE [LARGE SCALE GENOMIC DNA]</scope>
    <source>
        <strain evidence="1">EAD_L_NR</strain>
    </source>
</reference>
<proteinExistence type="predicted"/>
<evidence type="ECO:0000313" key="1">
    <source>
        <dbReference type="EMBL" id="KAJ8916763.1"/>
    </source>
</evidence>
<sequence>MMGNILSSDTDDKNESVINLSDNCVNRVTKEEKKCASSTPDKLADGEWVKKLKCMDDIHSQENGLTYQCLLDLIKRVEVQLHDLRPPVCEYEGCLNLQSGQFSMGM</sequence>
<gene>
    <name evidence="1" type="ORF">NQ315_013968</name>
</gene>
<keyword evidence="2" id="KW-1185">Reference proteome</keyword>